<proteinExistence type="predicted"/>
<organism evidence="1 2">
    <name type="scientific">Hygrophoropsis aurantiaca</name>
    <dbReference type="NCBI Taxonomy" id="72124"/>
    <lineage>
        <taxon>Eukaryota</taxon>
        <taxon>Fungi</taxon>
        <taxon>Dikarya</taxon>
        <taxon>Basidiomycota</taxon>
        <taxon>Agaricomycotina</taxon>
        <taxon>Agaricomycetes</taxon>
        <taxon>Agaricomycetidae</taxon>
        <taxon>Boletales</taxon>
        <taxon>Coniophorineae</taxon>
        <taxon>Hygrophoropsidaceae</taxon>
        <taxon>Hygrophoropsis</taxon>
    </lineage>
</organism>
<dbReference type="Proteomes" id="UP000790377">
    <property type="component" value="Unassembled WGS sequence"/>
</dbReference>
<comment type="caution">
    <text evidence="1">The sequence shown here is derived from an EMBL/GenBank/DDBJ whole genome shotgun (WGS) entry which is preliminary data.</text>
</comment>
<name>A0ACB7ZYH0_9AGAM</name>
<protein>
    <submittedName>
        <fullName evidence="1">Uncharacterized protein</fullName>
    </submittedName>
</protein>
<reference evidence="1" key="1">
    <citation type="journal article" date="2021" name="New Phytol.">
        <title>Evolutionary innovations through gain and loss of genes in the ectomycorrhizal Boletales.</title>
        <authorList>
            <person name="Wu G."/>
            <person name="Miyauchi S."/>
            <person name="Morin E."/>
            <person name="Kuo A."/>
            <person name="Drula E."/>
            <person name="Varga T."/>
            <person name="Kohler A."/>
            <person name="Feng B."/>
            <person name="Cao Y."/>
            <person name="Lipzen A."/>
            <person name="Daum C."/>
            <person name="Hundley H."/>
            <person name="Pangilinan J."/>
            <person name="Johnson J."/>
            <person name="Barry K."/>
            <person name="LaButti K."/>
            <person name="Ng V."/>
            <person name="Ahrendt S."/>
            <person name="Min B."/>
            <person name="Choi I.G."/>
            <person name="Park H."/>
            <person name="Plett J.M."/>
            <person name="Magnuson J."/>
            <person name="Spatafora J.W."/>
            <person name="Nagy L.G."/>
            <person name="Henrissat B."/>
            <person name="Grigoriev I.V."/>
            <person name="Yang Z.L."/>
            <person name="Xu J."/>
            <person name="Martin F.M."/>
        </authorList>
    </citation>
    <scope>NUCLEOTIDE SEQUENCE</scope>
    <source>
        <strain evidence="1">ATCC 28755</strain>
    </source>
</reference>
<gene>
    <name evidence="1" type="ORF">BJ138DRAFT_1105702</name>
</gene>
<evidence type="ECO:0000313" key="1">
    <source>
        <dbReference type="EMBL" id="KAH7905778.1"/>
    </source>
</evidence>
<dbReference type="EMBL" id="MU268124">
    <property type="protein sequence ID" value="KAH7905778.1"/>
    <property type="molecule type" value="Genomic_DNA"/>
</dbReference>
<accession>A0ACB7ZYH0</accession>
<keyword evidence="2" id="KW-1185">Reference proteome</keyword>
<evidence type="ECO:0000313" key="2">
    <source>
        <dbReference type="Proteomes" id="UP000790377"/>
    </source>
</evidence>
<sequence>MPPPSWASPKQEKFLLSHKSEFLKAQLQALTPPFFEKFNHAWFQKFPERDALFPGIVDELTEEQKTSLGKAVERRKKQIKNYLRNHTHTKGRAVLSVTKTPLLRAGIESGEYVTAGEKLMGVRKLTAAALERAGPSMKAEVMSQKMAASKRKSKNVTDTEEAVPRTNAEYAQAQADFPIVAGQWCEAMEMLTGCSFSIFMGGPDPELDGEINVVSYHTGTSESGTTFARATTEFDKRFTKPFSDFLETVYPSNLRKLRAIGAPNTSTTQLDDSSLLTMPAASASNDPLPTPAAPASQTLDGSESVTPPAPPNLPHSTWVPHTPLIMPPAPLNLPRSPWVPRILYMDSSVIFGPDDMDMDVIREDAQGFTGQTLGDVAKSLTSSATPDITYNWASGIGPIPPYTYPSTSELGSIPALSTALDSPIRSFADEMLGKSATHTTPPRLRYSLEPATFIFDAPPPTLPSSLALAPPPPDLLNATAPTLNGAAKSKPKPRPRVAGSDGTVLPNRYDDVFDKSGHNDIPITTPPAPPAPSTFAKKRKQAIVEPVNEEMNGEPANNRRRSARTSIPSSRQDEANKIGETVHRKRSGW</sequence>